<evidence type="ECO:0000256" key="6">
    <source>
        <dbReference type="ARBA" id="ARBA00023163"/>
    </source>
</evidence>
<dbReference type="InterPro" id="IPR035642">
    <property type="entry name" value="MraZ_N"/>
</dbReference>
<keyword evidence="2 7" id="KW-0963">Cytoplasm</keyword>
<proteinExistence type="inferred from homology"/>
<evidence type="ECO:0000259" key="8">
    <source>
        <dbReference type="PROSITE" id="PS51740"/>
    </source>
</evidence>
<comment type="subunit">
    <text evidence="7">Forms oligomers.</text>
</comment>
<dbReference type="GO" id="GO:0000976">
    <property type="term" value="F:transcription cis-regulatory region binding"/>
    <property type="evidence" value="ECO:0007669"/>
    <property type="project" value="TreeGrafter"/>
</dbReference>
<organism evidence="9 10">
    <name type="scientific">Microvenator marinus</name>
    <dbReference type="NCBI Taxonomy" id="2600177"/>
    <lineage>
        <taxon>Bacteria</taxon>
        <taxon>Deltaproteobacteria</taxon>
        <taxon>Bradymonadales</taxon>
        <taxon>Microvenatoraceae</taxon>
        <taxon>Microvenator</taxon>
    </lineage>
</organism>
<dbReference type="Gene3D" id="3.40.1550.20">
    <property type="entry name" value="Transcriptional regulator MraZ domain"/>
    <property type="match status" value="1"/>
</dbReference>
<comment type="similarity">
    <text evidence="7">Belongs to the MraZ family.</text>
</comment>
<evidence type="ECO:0000313" key="10">
    <source>
        <dbReference type="Proteomes" id="UP000321595"/>
    </source>
</evidence>
<evidence type="ECO:0000256" key="3">
    <source>
        <dbReference type="ARBA" id="ARBA00022737"/>
    </source>
</evidence>
<keyword evidence="3" id="KW-0677">Repeat</keyword>
<dbReference type="SUPFAM" id="SSF89447">
    <property type="entry name" value="AbrB/MazE/MraZ-like"/>
    <property type="match status" value="1"/>
</dbReference>
<dbReference type="EMBL" id="CP042467">
    <property type="protein sequence ID" value="QED26285.1"/>
    <property type="molecule type" value="Genomic_DNA"/>
</dbReference>
<evidence type="ECO:0000256" key="7">
    <source>
        <dbReference type="HAMAP-Rule" id="MF_01008"/>
    </source>
</evidence>
<dbReference type="GO" id="GO:0003700">
    <property type="term" value="F:DNA-binding transcription factor activity"/>
    <property type="evidence" value="ECO:0007669"/>
    <property type="project" value="UniProtKB-UniRule"/>
</dbReference>
<keyword evidence="4 7" id="KW-0805">Transcription regulation</keyword>
<keyword evidence="10" id="KW-1185">Reference proteome</keyword>
<name>A0A5B8XKZ8_9DELT</name>
<dbReference type="PANTHER" id="PTHR34701">
    <property type="entry name" value="TRANSCRIPTIONAL REGULATOR MRAZ"/>
    <property type="match status" value="1"/>
</dbReference>
<dbReference type="OrthoDB" id="9807753at2"/>
<dbReference type="RefSeq" id="WP_146957599.1">
    <property type="nucleotide sequence ID" value="NZ_CP042467.1"/>
</dbReference>
<dbReference type="NCBIfam" id="TIGR00242">
    <property type="entry name" value="division/cell wall cluster transcriptional repressor MraZ"/>
    <property type="match status" value="1"/>
</dbReference>
<dbReference type="Pfam" id="PF02381">
    <property type="entry name" value="MraZ"/>
    <property type="match status" value="2"/>
</dbReference>
<dbReference type="PANTHER" id="PTHR34701:SF1">
    <property type="entry name" value="TRANSCRIPTIONAL REGULATOR MRAZ"/>
    <property type="match status" value="1"/>
</dbReference>
<accession>A0A5B8XKZ8</accession>
<gene>
    <name evidence="7 9" type="primary">mraZ</name>
    <name evidence="9" type="ORF">FRD01_03235</name>
</gene>
<dbReference type="Proteomes" id="UP000321595">
    <property type="component" value="Chromosome"/>
</dbReference>
<dbReference type="GO" id="GO:2000143">
    <property type="term" value="P:negative regulation of DNA-templated transcription initiation"/>
    <property type="evidence" value="ECO:0007669"/>
    <property type="project" value="TreeGrafter"/>
</dbReference>
<dbReference type="AlphaFoldDB" id="A0A5B8XKZ8"/>
<dbReference type="HAMAP" id="MF_01008">
    <property type="entry name" value="MraZ"/>
    <property type="match status" value="1"/>
</dbReference>
<dbReference type="InterPro" id="IPR007159">
    <property type="entry name" value="SpoVT-AbrB_dom"/>
</dbReference>
<keyword evidence="6 7" id="KW-0804">Transcription</keyword>
<dbReference type="CDD" id="cd16320">
    <property type="entry name" value="MraZ_N"/>
    <property type="match status" value="1"/>
</dbReference>
<evidence type="ECO:0000256" key="2">
    <source>
        <dbReference type="ARBA" id="ARBA00022490"/>
    </source>
</evidence>
<dbReference type="InterPro" id="IPR038619">
    <property type="entry name" value="MraZ_sf"/>
</dbReference>
<evidence type="ECO:0000256" key="5">
    <source>
        <dbReference type="ARBA" id="ARBA00023125"/>
    </source>
</evidence>
<dbReference type="InterPro" id="IPR020603">
    <property type="entry name" value="MraZ_dom"/>
</dbReference>
<dbReference type="KEGG" id="bbae:FRD01_03235"/>
<evidence type="ECO:0000256" key="4">
    <source>
        <dbReference type="ARBA" id="ARBA00023015"/>
    </source>
</evidence>
<evidence type="ECO:0000313" key="9">
    <source>
        <dbReference type="EMBL" id="QED26285.1"/>
    </source>
</evidence>
<dbReference type="GO" id="GO:0005737">
    <property type="term" value="C:cytoplasm"/>
    <property type="evidence" value="ECO:0007669"/>
    <property type="project" value="UniProtKB-UniRule"/>
</dbReference>
<dbReference type="GO" id="GO:0009295">
    <property type="term" value="C:nucleoid"/>
    <property type="evidence" value="ECO:0007669"/>
    <property type="project" value="UniProtKB-SubCell"/>
</dbReference>
<dbReference type="CDD" id="cd16321">
    <property type="entry name" value="MraZ_C"/>
    <property type="match status" value="1"/>
</dbReference>
<comment type="subcellular location">
    <subcellularLocation>
        <location evidence="7">Cytoplasm</location>
        <location evidence="7">Nucleoid</location>
    </subcellularLocation>
</comment>
<protein>
    <recommendedName>
        <fullName evidence="1 7">Transcriptional regulator MraZ</fullName>
    </recommendedName>
</protein>
<feature type="domain" description="SpoVT-AbrB" evidence="8">
    <location>
        <begin position="85"/>
        <end position="128"/>
    </location>
</feature>
<evidence type="ECO:0000256" key="1">
    <source>
        <dbReference type="ARBA" id="ARBA00013860"/>
    </source>
</evidence>
<sequence length="152" mass="17619">MFRGQYEHTMDSKGRVSLPARFREVLTELASSPENADRVILTRTFQKCLVLYPLEQWMNFEEKVRQLPQFDPRVQQLKRVYIAGAVECSLDSHGRVLIPQPMREFAGFERELNWVGQLDTMELWSKSRWESALDDAMQDPKGLAEAMANLGL</sequence>
<reference evidence="9 10" key="1">
    <citation type="submission" date="2019-08" db="EMBL/GenBank/DDBJ databases">
        <authorList>
            <person name="Liang Q."/>
        </authorList>
    </citation>
    <scope>NUCLEOTIDE SEQUENCE [LARGE SCALE GENOMIC DNA]</scope>
    <source>
        <strain evidence="9 10">V1718</strain>
    </source>
</reference>
<dbReference type="InterPro" id="IPR037914">
    <property type="entry name" value="SpoVT-AbrB_sf"/>
</dbReference>
<dbReference type="PROSITE" id="PS51740">
    <property type="entry name" value="SPOVT_ABRB"/>
    <property type="match status" value="2"/>
</dbReference>
<dbReference type="InterPro" id="IPR003444">
    <property type="entry name" value="MraZ"/>
</dbReference>
<dbReference type="InterPro" id="IPR035644">
    <property type="entry name" value="MraZ_C"/>
</dbReference>
<feature type="domain" description="SpoVT-AbrB" evidence="8">
    <location>
        <begin position="5"/>
        <end position="56"/>
    </location>
</feature>
<keyword evidence="5 7" id="KW-0238">DNA-binding</keyword>